<protein>
    <submittedName>
        <fullName evidence="1">(northern house mosquito) hypothetical protein</fullName>
    </submittedName>
</protein>
<sequence>MMLELKQIEGQLKLLGPASIIQCNGHNLLDNFKLSFWLTGSKNVHDKVLFTSSVILTGGVFIDNALNNVPIATMTKLRLSSVEDLLPLLPRIRGQLVRSSNALINTNGIARAPYFENTPLYNISQSSHDLANFKLVIENGSNVLTIMNREQTLNVLYQKIIFYEQIDSVVRTEFQGLPAIRVGTNDGMLFLYVYSSLEGWKQYGKM</sequence>
<dbReference type="EMBL" id="HBUE01202687">
    <property type="protein sequence ID" value="CAG6530604.1"/>
    <property type="molecule type" value="Transcribed_RNA"/>
</dbReference>
<dbReference type="EMBL" id="HBUE01308876">
    <property type="protein sequence ID" value="CAG6582437.1"/>
    <property type="molecule type" value="Transcribed_RNA"/>
</dbReference>
<name>A0A8D8MJC1_CULPI</name>
<dbReference type="AlphaFoldDB" id="A0A8D8MJC1"/>
<reference evidence="1" key="1">
    <citation type="submission" date="2021-05" db="EMBL/GenBank/DDBJ databases">
        <authorList>
            <person name="Alioto T."/>
            <person name="Alioto T."/>
            <person name="Gomez Garrido J."/>
        </authorList>
    </citation>
    <scope>NUCLEOTIDE SEQUENCE</scope>
</reference>
<organism evidence="1">
    <name type="scientific">Culex pipiens</name>
    <name type="common">House mosquito</name>
    <dbReference type="NCBI Taxonomy" id="7175"/>
    <lineage>
        <taxon>Eukaryota</taxon>
        <taxon>Metazoa</taxon>
        <taxon>Ecdysozoa</taxon>
        <taxon>Arthropoda</taxon>
        <taxon>Hexapoda</taxon>
        <taxon>Insecta</taxon>
        <taxon>Pterygota</taxon>
        <taxon>Neoptera</taxon>
        <taxon>Endopterygota</taxon>
        <taxon>Diptera</taxon>
        <taxon>Nematocera</taxon>
        <taxon>Culicoidea</taxon>
        <taxon>Culicidae</taxon>
        <taxon>Culicinae</taxon>
        <taxon>Culicini</taxon>
        <taxon>Culex</taxon>
        <taxon>Culex</taxon>
    </lineage>
</organism>
<proteinExistence type="predicted"/>
<evidence type="ECO:0000313" key="1">
    <source>
        <dbReference type="EMBL" id="CAG6530604.1"/>
    </source>
</evidence>
<accession>A0A8D8MJC1</accession>